<dbReference type="EMBL" id="KU170628">
    <property type="protein sequence ID" value="AYD68270.1"/>
    <property type="molecule type" value="Genomic_DNA"/>
</dbReference>
<dbReference type="Pfam" id="PF13455">
    <property type="entry name" value="MUG113"/>
    <property type="match status" value="1"/>
</dbReference>
<reference evidence="1 2" key="1">
    <citation type="journal article" date="2017" name="Virol. Sin.">
        <title>Genome analysis of Heliothis virescens ascovirus 3h isolated from China.</title>
        <authorList>
            <person name="Huang G.H."/>
            <person name="Hou D.H."/>
            <person name="Wang M."/>
            <person name="Cheng X.W."/>
            <person name="Hu Z."/>
        </authorList>
    </citation>
    <scope>NUCLEOTIDE SEQUENCE [LARGE SCALE GENOMIC DNA]</scope>
    <source>
        <strain evidence="1">HvAV-3h</strain>
    </source>
</reference>
<evidence type="ECO:0000313" key="1">
    <source>
        <dbReference type="EMBL" id="AYD68270.1"/>
    </source>
</evidence>
<organism evidence="1 2">
    <name type="scientific">Heliothis virescens ascovirus 3h</name>
    <dbReference type="NCBI Taxonomy" id="1268039"/>
    <lineage>
        <taxon>Viruses</taxon>
        <taxon>Varidnaviria</taxon>
        <taxon>Bamfordvirae</taxon>
        <taxon>Nucleocytoviricota</taxon>
        <taxon>Megaviricetes</taxon>
        <taxon>Pimascovirales</taxon>
        <taxon>Pimascovirales incertae sedis</taxon>
        <taxon>Ascoviridae</taxon>
        <taxon>Ascovirus</taxon>
    </lineage>
</organism>
<dbReference type="Proteomes" id="UP000316643">
    <property type="component" value="Genome"/>
</dbReference>
<name>A0A386JB66_9VIRU</name>
<sequence length="325" mass="37559">MPQRVVIKVSHDHTETLQIMVFNVPPGSDIRIVQHAFEYCKKRKPYVLNVVIVDPPQSFDSSDDAERGISLKKAEKYFISKELTPNESLDVLALVHTNDYMPLIEFRIMCEKSQGCLINWPRTWCDSKNLVLNMKAALELTSIEMNTTTLPVTLNQCIRCVLLFDKYDCVKTSCSYRDIIPPMMVRSTDTCNRHVCKQYVYIATSLDYRNKYLYKIGTTRNPLSRIEAINRGRAYDLMYYDVLCELGTCDVESATIVERSIRERFASHHTKHGGFYKFCNKETYQVVRECIVFAATKSRETDNDIADDDDERFVKSLDTAISQSR</sequence>
<evidence type="ECO:0000313" key="2">
    <source>
        <dbReference type="Proteomes" id="UP000316643"/>
    </source>
</evidence>
<proteinExistence type="predicted"/>
<protein>
    <submittedName>
        <fullName evidence="1">Uncharacterized protein</fullName>
    </submittedName>
</protein>
<accession>A0A386JB66</accession>